<proteinExistence type="predicted"/>
<dbReference type="InterPro" id="IPR015947">
    <property type="entry name" value="PUA-like_sf"/>
</dbReference>
<dbReference type="PANTHER" id="PTHR46732:SF8">
    <property type="entry name" value="ATP-DEPENDENT PROTEASE LA (LON) DOMAIN PROTEIN"/>
    <property type="match status" value="1"/>
</dbReference>
<evidence type="ECO:0000313" key="2">
    <source>
        <dbReference type="EMBL" id="CAB4700502.1"/>
    </source>
</evidence>
<protein>
    <submittedName>
        <fullName evidence="2">Unannotated protein</fullName>
    </submittedName>
</protein>
<dbReference type="SMART" id="SM00464">
    <property type="entry name" value="LON"/>
    <property type="match status" value="1"/>
</dbReference>
<evidence type="ECO:0000259" key="1">
    <source>
        <dbReference type="PROSITE" id="PS51787"/>
    </source>
</evidence>
<dbReference type="AlphaFoldDB" id="A0A6J6PPT7"/>
<gene>
    <name evidence="2" type="ORF">UFOPK2399_01315</name>
</gene>
<feature type="domain" description="Lon N-terminal" evidence="1">
    <location>
        <begin position="1"/>
        <end position="184"/>
    </location>
</feature>
<dbReference type="Pfam" id="PF02190">
    <property type="entry name" value="LON_substr_bdg"/>
    <property type="match status" value="1"/>
</dbReference>
<dbReference type="InterPro" id="IPR003111">
    <property type="entry name" value="Lon_prtase_N"/>
</dbReference>
<dbReference type="EMBL" id="CAEZXP010000004">
    <property type="protein sequence ID" value="CAB4700502.1"/>
    <property type="molecule type" value="Genomic_DNA"/>
</dbReference>
<name>A0A6J6PPT7_9ZZZZ</name>
<dbReference type="PROSITE" id="PS51787">
    <property type="entry name" value="LON_N"/>
    <property type="match status" value="1"/>
</dbReference>
<dbReference type="PANTHER" id="PTHR46732">
    <property type="entry name" value="ATP-DEPENDENT PROTEASE LA (LON) DOMAIN PROTEIN"/>
    <property type="match status" value="1"/>
</dbReference>
<dbReference type="Gene3D" id="2.30.130.40">
    <property type="entry name" value="LON domain-like"/>
    <property type="match status" value="1"/>
</dbReference>
<dbReference type="SUPFAM" id="SSF88697">
    <property type="entry name" value="PUA domain-like"/>
    <property type="match status" value="1"/>
</dbReference>
<accession>A0A6J6PPT7</accession>
<sequence length="209" mass="23023">MSRLGLFPLPLVLVPTERLPLHIFEPRYKELIGECLTNGTEFGVVLSADGGEAHDVGTRASIVEVLIEHPDGSMDIVVEGGERFHLVETHYDRTFLSGTVEDVIDVEDDPEDLDVGRVLALYDRLIEAAGEDEEIEPLDGGSGLLDWEITARADLPPPAKQELLELTSPRRRYAILAERLESAFGAAGLRKRVSDRAAHNGRVVPHDEL</sequence>
<reference evidence="2" key="1">
    <citation type="submission" date="2020-05" db="EMBL/GenBank/DDBJ databases">
        <authorList>
            <person name="Chiriac C."/>
            <person name="Salcher M."/>
            <person name="Ghai R."/>
            <person name="Kavagutti S V."/>
        </authorList>
    </citation>
    <scope>NUCLEOTIDE SEQUENCE</scope>
</reference>
<dbReference type="InterPro" id="IPR046336">
    <property type="entry name" value="Lon_prtase_N_sf"/>
</dbReference>
<organism evidence="2">
    <name type="scientific">freshwater metagenome</name>
    <dbReference type="NCBI Taxonomy" id="449393"/>
    <lineage>
        <taxon>unclassified sequences</taxon>
        <taxon>metagenomes</taxon>
        <taxon>ecological metagenomes</taxon>
    </lineage>
</organism>